<reference evidence="1" key="1">
    <citation type="submission" date="2020-08" db="EMBL/GenBank/DDBJ databases">
        <title>Lewinella bacteria from marine environments.</title>
        <authorList>
            <person name="Zhong Y."/>
        </authorList>
    </citation>
    <scope>NUCLEOTIDE SEQUENCE</scope>
    <source>
        <strain evidence="1">KCTC 42187</strain>
    </source>
</reference>
<dbReference type="EMBL" id="JACSIT010000065">
    <property type="protein sequence ID" value="MBC6993333.1"/>
    <property type="molecule type" value="Genomic_DNA"/>
</dbReference>
<evidence type="ECO:0000313" key="1">
    <source>
        <dbReference type="EMBL" id="MBC6993333.1"/>
    </source>
</evidence>
<dbReference type="AlphaFoldDB" id="A0A923PLC5"/>
<protein>
    <submittedName>
        <fullName evidence="1">Uncharacterized protein</fullName>
    </submittedName>
</protein>
<name>A0A923PLC5_9BACT</name>
<accession>A0A923PLC5</accession>
<comment type="caution">
    <text evidence="1">The sequence shown here is derived from an EMBL/GenBank/DDBJ whole genome shotgun (WGS) entry which is preliminary data.</text>
</comment>
<proteinExistence type="predicted"/>
<gene>
    <name evidence="1" type="ORF">H9S92_04110</name>
</gene>
<keyword evidence="2" id="KW-1185">Reference proteome</keyword>
<evidence type="ECO:0000313" key="2">
    <source>
        <dbReference type="Proteomes" id="UP000650081"/>
    </source>
</evidence>
<dbReference type="Proteomes" id="UP000650081">
    <property type="component" value="Unassembled WGS sequence"/>
</dbReference>
<sequence length="67" mass="6849">MHDGFKICSTDFDATKIVFSGLSGGGFGKHVASAVVDNVGGYPGFDNLLGEIEDVWGESDVAVALAG</sequence>
<organism evidence="1 2">
    <name type="scientific">Neolewinella lacunae</name>
    <dbReference type="NCBI Taxonomy" id="1517758"/>
    <lineage>
        <taxon>Bacteria</taxon>
        <taxon>Pseudomonadati</taxon>
        <taxon>Bacteroidota</taxon>
        <taxon>Saprospiria</taxon>
        <taxon>Saprospirales</taxon>
        <taxon>Lewinellaceae</taxon>
        <taxon>Neolewinella</taxon>
    </lineage>
</organism>